<dbReference type="CDD" id="cd04301">
    <property type="entry name" value="NAT_SF"/>
    <property type="match status" value="1"/>
</dbReference>
<name>A0A845DA07_9BACT</name>
<accession>A0A845DA07</accession>
<dbReference type="InterPro" id="IPR000182">
    <property type="entry name" value="GNAT_dom"/>
</dbReference>
<keyword evidence="2" id="KW-0808">Transferase</keyword>
<evidence type="ECO:0000313" key="2">
    <source>
        <dbReference type="EMBL" id="MYE38289.1"/>
    </source>
</evidence>
<feature type="domain" description="N-acetyltransferase" evidence="1">
    <location>
        <begin position="11"/>
        <end position="177"/>
    </location>
</feature>
<dbReference type="PROSITE" id="PS51186">
    <property type="entry name" value="GNAT"/>
    <property type="match status" value="1"/>
</dbReference>
<dbReference type="SUPFAM" id="SSF55729">
    <property type="entry name" value="Acyl-CoA N-acyltransferases (Nat)"/>
    <property type="match status" value="1"/>
</dbReference>
<dbReference type="GO" id="GO:0016747">
    <property type="term" value="F:acyltransferase activity, transferring groups other than amino-acyl groups"/>
    <property type="evidence" value="ECO:0007669"/>
    <property type="project" value="InterPro"/>
</dbReference>
<evidence type="ECO:0000313" key="3">
    <source>
        <dbReference type="Proteomes" id="UP000449092"/>
    </source>
</evidence>
<reference evidence="2 3" key="1">
    <citation type="submission" date="2019-09" db="EMBL/GenBank/DDBJ databases">
        <title>Characterisation of the sponge microbiome using genome-centric metagenomics.</title>
        <authorList>
            <person name="Engelberts J.P."/>
            <person name="Robbins S.J."/>
            <person name="De Goeij J.M."/>
            <person name="Aranda M."/>
            <person name="Bell S.C."/>
            <person name="Webster N.S."/>
        </authorList>
    </citation>
    <scope>NUCLEOTIDE SEQUENCE [LARGE SCALE GENOMIC DNA]</scope>
    <source>
        <strain evidence="2">SB0662_bin_43</strain>
    </source>
</reference>
<comment type="caution">
    <text evidence="2">The sequence shown here is derived from an EMBL/GenBank/DDBJ whole genome shotgun (WGS) entry which is preliminary data.</text>
</comment>
<evidence type="ECO:0000259" key="1">
    <source>
        <dbReference type="PROSITE" id="PS51186"/>
    </source>
</evidence>
<dbReference type="Proteomes" id="UP000449092">
    <property type="component" value="Unassembled WGS sequence"/>
</dbReference>
<protein>
    <submittedName>
        <fullName evidence="2">GNAT family N-acetyltransferase</fullName>
    </submittedName>
</protein>
<proteinExistence type="predicted"/>
<dbReference type="EMBL" id="VXOY01000017">
    <property type="protein sequence ID" value="MYE38289.1"/>
    <property type="molecule type" value="Genomic_DNA"/>
</dbReference>
<dbReference type="InterPro" id="IPR016181">
    <property type="entry name" value="Acyl_CoA_acyltransferase"/>
</dbReference>
<sequence>MSIPTHITGASSAMLDDPKTLEEIASINMLAFSGNNAGDNNTRFAKMQIRSNLSSPDYRYYIAFREKEVVGYIGWKVLGGFAREHPVIELDQIAISEKARGNRIAPRLIEETVQDAVFALTATNPRFQHDSPVHLVVWTYADNDSANKIYDYYFTDGVNGSRNQYGNDEVMKSRTLEAPYSLKKPHE</sequence>
<gene>
    <name evidence="2" type="ORF">F4X82_02100</name>
</gene>
<dbReference type="Gene3D" id="3.40.630.30">
    <property type="match status" value="1"/>
</dbReference>
<organism evidence="2 3">
    <name type="scientific">Candidatus Spechtbacteria bacterium SB0662_bin_43</name>
    <dbReference type="NCBI Taxonomy" id="2604897"/>
    <lineage>
        <taxon>Bacteria</taxon>
        <taxon>Candidatus Spechtiibacteriota</taxon>
    </lineage>
</organism>
<dbReference type="AlphaFoldDB" id="A0A845DA07"/>
<dbReference type="Pfam" id="PF00583">
    <property type="entry name" value="Acetyltransf_1"/>
    <property type="match status" value="1"/>
</dbReference>